<feature type="region of interest" description="Disordered" evidence="1">
    <location>
        <begin position="194"/>
        <end position="222"/>
    </location>
</feature>
<keyword evidence="2" id="KW-0472">Membrane</keyword>
<feature type="non-terminal residue" evidence="3">
    <location>
        <position position="1"/>
    </location>
</feature>
<reference evidence="3" key="1">
    <citation type="submission" date="2018-05" db="EMBL/GenBank/DDBJ databases">
        <title>Draft genome of Mucuna pruriens seed.</title>
        <authorList>
            <person name="Nnadi N.E."/>
            <person name="Vos R."/>
            <person name="Hasami M.H."/>
            <person name="Devisetty U.K."/>
            <person name="Aguiy J.C."/>
        </authorList>
    </citation>
    <scope>NUCLEOTIDE SEQUENCE [LARGE SCALE GENOMIC DNA]</scope>
    <source>
        <strain evidence="3">JCA_2017</strain>
    </source>
</reference>
<name>A0A371I707_MUCPR</name>
<proteinExistence type="predicted"/>
<feature type="compositionally biased region" description="Basic and acidic residues" evidence="1">
    <location>
        <begin position="194"/>
        <end position="203"/>
    </location>
</feature>
<comment type="caution">
    <text evidence="3">The sequence shown here is derived from an EMBL/GenBank/DDBJ whole genome shotgun (WGS) entry which is preliminary data.</text>
</comment>
<dbReference type="OrthoDB" id="1321796at2759"/>
<accession>A0A371I707</accession>
<keyword evidence="2" id="KW-0812">Transmembrane</keyword>
<evidence type="ECO:0000313" key="4">
    <source>
        <dbReference type="Proteomes" id="UP000257109"/>
    </source>
</evidence>
<keyword evidence="2" id="KW-1133">Transmembrane helix</keyword>
<feature type="compositionally biased region" description="Polar residues" evidence="1">
    <location>
        <begin position="415"/>
        <end position="428"/>
    </location>
</feature>
<dbReference type="Proteomes" id="UP000257109">
    <property type="component" value="Unassembled WGS sequence"/>
</dbReference>
<evidence type="ECO:0000256" key="2">
    <source>
        <dbReference type="SAM" id="Phobius"/>
    </source>
</evidence>
<feature type="transmembrane region" description="Helical" evidence="2">
    <location>
        <begin position="16"/>
        <end position="34"/>
    </location>
</feature>
<sequence length="428" mass="46469">MAPSQLHPNVWANVQAFRVICQALVMILSASIFFNHYTARVGEKVGWVSLAPLLKGSLFNAYATYYKGIKGRLIKVKAIGEARFNTNSRPLPLYWKLPDKFKGLYKGQLSLEDRVDLQLLEELPRGMNYKELVAPTFKSKPTYYLKNLLNKQGFDMEALIRKAVRVTKARVALTSARDAVVAEKEVVPIVAEKETTSTEKEMEATVAGRGPIGPLPQFEPSSAAKGKVDAAEEETCKNGKANGQALPQPISAATTSTIVRVWVIVTLGPNFPVPQLPPCELSCFAAPPTANSLWGFGLEKSSDVLSKDFGVARAQIIEVEAASASDKEAKVQLEAALKTTEGKLGVAVEKIGALESKSSKAKEEMLGPIAKLDCLEGGLNQNGLGEDLSDLVSAEYGQTQQSWIDATELDRRNGVGQTQRSWTNSVSD</sequence>
<keyword evidence="4" id="KW-1185">Reference proteome</keyword>
<gene>
    <name evidence="3" type="ORF">CR513_04609</name>
</gene>
<evidence type="ECO:0000256" key="1">
    <source>
        <dbReference type="SAM" id="MobiDB-lite"/>
    </source>
</evidence>
<feature type="region of interest" description="Disordered" evidence="1">
    <location>
        <begin position="408"/>
        <end position="428"/>
    </location>
</feature>
<protein>
    <submittedName>
        <fullName evidence="3">Uncharacterized protein</fullName>
    </submittedName>
</protein>
<dbReference type="AlphaFoldDB" id="A0A371I707"/>
<organism evidence="3 4">
    <name type="scientific">Mucuna pruriens</name>
    <name type="common">Velvet bean</name>
    <name type="synonym">Dolichos pruriens</name>
    <dbReference type="NCBI Taxonomy" id="157652"/>
    <lineage>
        <taxon>Eukaryota</taxon>
        <taxon>Viridiplantae</taxon>
        <taxon>Streptophyta</taxon>
        <taxon>Embryophyta</taxon>
        <taxon>Tracheophyta</taxon>
        <taxon>Spermatophyta</taxon>
        <taxon>Magnoliopsida</taxon>
        <taxon>eudicotyledons</taxon>
        <taxon>Gunneridae</taxon>
        <taxon>Pentapetalae</taxon>
        <taxon>rosids</taxon>
        <taxon>fabids</taxon>
        <taxon>Fabales</taxon>
        <taxon>Fabaceae</taxon>
        <taxon>Papilionoideae</taxon>
        <taxon>50 kb inversion clade</taxon>
        <taxon>NPAAA clade</taxon>
        <taxon>indigoferoid/millettioid clade</taxon>
        <taxon>Phaseoleae</taxon>
        <taxon>Mucuna</taxon>
    </lineage>
</organism>
<evidence type="ECO:0000313" key="3">
    <source>
        <dbReference type="EMBL" id="RDY10808.1"/>
    </source>
</evidence>
<dbReference type="EMBL" id="QJKJ01000770">
    <property type="protein sequence ID" value="RDY10808.1"/>
    <property type="molecule type" value="Genomic_DNA"/>
</dbReference>